<dbReference type="AlphaFoldDB" id="U2Y940"/>
<organism evidence="3 4">
    <name type="scientific">Caenibius tardaugens NBRC 16725</name>
    <dbReference type="NCBI Taxonomy" id="1219035"/>
    <lineage>
        <taxon>Bacteria</taxon>
        <taxon>Pseudomonadati</taxon>
        <taxon>Pseudomonadota</taxon>
        <taxon>Alphaproteobacteria</taxon>
        <taxon>Sphingomonadales</taxon>
        <taxon>Erythrobacteraceae</taxon>
        <taxon>Caenibius</taxon>
    </lineage>
</organism>
<accession>U2Y940</accession>
<keyword evidence="1" id="KW-0175">Coiled coil</keyword>
<protein>
    <submittedName>
        <fullName evidence="3">Uncharacterized protein</fullName>
    </submittedName>
</protein>
<dbReference type="EMBL" id="BASZ01000006">
    <property type="protein sequence ID" value="GAD49796.1"/>
    <property type="molecule type" value="Genomic_DNA"/>
</dbReference>
<sequence>MQRRNKTCLAQLLVATALVTPATAFAQSTAREAQLEARLDRLEAEMQQLRGELVNARTEQAQTAAALQAATAKSDEAATKIATLEKKSPPADGFRVGNTTVKLGGFIKLSATSSRFSDGEVPTNSLGRDFYLPQSIPVSGGKASRVQDFSAKQSRFWLNLGTDVAGQNVKGYLEVDFQTSPGTQGSQRTTNGYNLALRRAYLQVGHFTFGQDWTTFQYTGALPETTDFLGATEDTVFVRQPLIRYSMPVSNGLTLHAAVENPESGTSTLGSPVLIENGDDRMPDVTARLAYTGNIGELSLAGLAREVRVENAGISAKNFGWGISGGGKIYLNDEKTSDLRFMATYGSNIGRYVGLNFAPDSVYDPVSGKLADVRNFAALAAARIAIAKGLRVNLIGSYQSVNYAGSLPAVSLAGYNRKAWSGAANLFWTPVPSIDLGIEYRHAEREVVDGAKGQLDRVEFAAKYSF</sequence>
<dbReference type="Pfam" id="PF19577">
    <property type="entry name" value="DcaP"/>
    <property type="match status" value="1"/>
</dbReference>
<dbReference type="Proteomes" id="UP000016568">
    <property type="component" value="Unassembled WGS sequence"/>
</dbReference>
<comment type="caution">
    <text evidence="3">The sequence shown here is derived from an EMBL/GenBank/DDBJ whole genome shotgun (WGS) entry which is preliminary data.</text>
</comment>
<proteinExistence type="predicted"/>
<dbReference type="eggNOG" id="COG3203">
    <property type="taxonomic scope" value="Bacteria"/>
</dbReference>
<evidence type="ECO:0000313" key="3">
    <source>
        <dbReference type="EMBL" id="GAD49796.1"/>
    </source>
</evidence>
<feature type="signal peptide" evidence="2">
    <location>
        <begin position="1"/>
        <end position="26"/>
    </location>
</feature>
<gene>
    <name evidence="3" type="ORF">NT2_06_02360</name>
</gene>
<dbReference type="SUPFAM" id="SSF56935">
    <property type="entry name" value="Porins"/>
    <property type="match status" value="1"/>
</dbReference>
<evidence type="ECO:0000256" key="1">
    <source>
        <dbReference type="SAM" id="Coils"/>
    </source>
</evidence>
<keyword evidence="4" id="KW-1185">Reference proteome</keyword>
<feature type="coiled-coil region" evidence="1">
    <location>
        <begin position="25"/>
        <end position="87"/>
    </location>
</feature>
<keyword evidence="2" id="KW-0732">Signal</keyword>
<evidence type="ECO:0000256" key="2">
    <source>
        <dbReference type="SAM" id="SignalP"/>
    </source>
</evidence>
<dbReference type="RefSeq" id="WP_021690701.1">
    <property type="nucleotide sequence ID" value="NZ_BASZ01000006.1"/>
</dbReference>
<name>U2Y940_9SPHN</name>
<reference evidence="3 4" key="1">
    <citation type="submission" date="2013-09" db="EMBL/GenBank/DDBJ databases">
        <title>Whole genome shotgun sequence of Novosphingobium tardaugens NBRC 16725.</title>
        <authorList>
            <person name="Isaki S."/>
            <person name="Hosoyama A."/>
            <person name="Tsuchikane K."/>
            <person name="Katsumata H."/>
            <person name="Ando Y."/>
            <person name="Yamazaki S."/>
            <person name="Fujita N."/>
        </authorList>
    </citation>
    <scope>NUCLEOTIDE SEQUENCE [LARGE SCALE GENOMIC DNA]</scope>
    <source>
        <strain evidence="3 4">NBRC 16725</strain>
    </source>
</reference>
<dbReference type="CDD" id="cd14686">
    <property type="entry name" value="bZIP"/>
    <property type="match status" value="1"/>
</dbReference>
<feature type="chain" id="PRO_5032312997" evidence="2">
    <location>
        <begin position="27"/>
        <end position="466"/>
    </location>
</feature>
<evidence type="ECO:0000313" key="4">
    <source>
        <dbReference type="Proteomes" id="UP000016568"/>
    </source>
</evidence>
<dbReference type="InterPro" id="IPR045748">
    <property type="entry name" value="DcaP"/>
</dbReference>